<keyword evidence="3" id="KW-1185">Reference proteome</keyword>
<dbReference type="EMBL" id="SPHZ02000010">
    <property type="protein sequence ID" value="KAF0895828.1"/>
    <property type="molecule type" value="Genomic_DNA"/>
</dbReference>
<dbReference type="Gene3D" id="1.20.1280.50">
    <property type="match status" value="1"/>
</dbReference>
<proteinExistence type="predicted"/>
<dbReference type="InterPro" id="IPR036047">
    <property type="entry name" value="F-box-like_dom_sf"/>
</dbReference>
<dbReference type="Pfam" id="PF12937">
    <property type="entry name" value="F-box-like"/>
    <property type="match status" value="1"/>
</dbReference>
<evidence type="ECO:0000313" key="2">
    <source>
        <dbReference type="EMBL" id="KAF0895828.1"/>
    </source>
</evidence>
<name>A0A6G1C5U4_9ORYZ</name>
<dbReference type="PANTHER" id="PTHR33800:SF20">
    <property type="entry name" value="OS06G0114300 PROTEIN"/>
    <property type="match status" value="1"/>
</dbReference>
<dbReference type="SMART" id="SM00256">
    <property type="entry name" value="FBOX"/>
    <property type="match status" value="1"/>
</dbReference>
<dbReference type="InterPro" id="IPR001810">
    <property type="entry name" value="F-box_dom"/>
</dbReference>
<dbReference type="OrthoDB" id="691546at2759"/>
<evidence type="ECO:0000313" key="3">
    <source>
        <dbReference type="Proteomes" id="UP000479710"/>
    </source>
</evidence>
<gene>
    <name evidence="2" type="ORF">E2562_016561</name>
</gene>
<evidence type="ECO:0000259" key="1">
    <source>
        <dbReference type="SMART" id="SM00256"/>
    </source>
</evidence>
<reference evidence="2 3" key="1">
    <citation type="submission" date="2019-11" db="EMBL/GenBank/DDBJ databases">
        <title>Whole genome sequence of Oryza granulata.</title>
        <authorList>
            <person name="Li W."/>
        </authorList>
    </citation>
    <scope>NUCLEOTIDE SEQUENCE [LARGE SCALE GENOMIC DNA]</scope>
    <source>
        <strain evidence="3">cv. Menghai</strain>
        <tissue evidence="2">Leaf</tissue>
    </source>
</reference>
<dbReference type="SUPFAM" id="SSF81383">
    <property type="entry name" value="F-box domain"/>
    <property type="match status" value="1"/>
</dbReference>
<feature type="domain" description="F-box" evidence="1">
    <location>
        <begin position="65"/>
        <end position="106"/>
    </location>
</feature>
<dbReference type="PANTHER" id="PTHR33800">
    <property type="entry name" value="OS06G0113600 PROTEIN"/>
    <property type="match status" value="1"/>
</dbReference>
<sequence>MATVESSHRFVDEAAVLCFDMAEDRSTFSAASAMRTAWRKTSATRKCKTSNTPISRSGTQGWADLPDDLLQSVLALLSSPCDLVAFTATCPRWRAFFMSEKSTLRMFFRPLGI</sequence>
<accession>A0A6G1C5U4</accession>
<comment type="caution">
    <text evidence="2">The sequence shown here is derived from an EMBL/GenBank/DDBJ whole genome shotgun (WGS) entry which is preliminary data.</text>
</comment>
<dbReference type="AlphaFoldDB" id="A0A6G1C5U4"/>
<organism evidence="2 3">
    <name type="scientific">Oryza meyeriana var. granulata</name>
    <dbReference type="NCBI Taxonomy" id="110450"/>
    <lineage>
        <taxon>Eukaryota</taxon>
        <taxon>Viridiplantae</taxon>
        <taxon>Streptophyta</taxon>
        <taxon>Embryophyta</taxon>
        <taxon>Tracheophyta</taxon>
        <taxon>Spermatophyta</taxon>
        <taxon>Magnoliopsida</taxon>
        <taxon>Liliopsida</taxon>
        <taxon>Poales</taxon>
        <taxon>Poaceae</taxon>
        <taxon>BOP clade</taxon>
        <taxon>Oryzoideae</taxon>
        <taxon>Oryzeae</taxon>
        <taxon>Oryzinae</taxon>
        <taxon>Oryza</taxon>
        <taxon>Oryza meyeriana</taxon>
    </lineage>
</organism>
<dbReference type="Proteomes" id="UP000479710">
    <property type="component" value="Unassembled WGS sequence"/>
</dbReference>
<protein>
    <recommendedName>
        <fullName evidence="1">F-box domain-containing protein</fullName>
    </recommendedName>
</protein>